<dbReference type="RefSeq" id="WP_115818406.1">
    <property type="nucleotide sequence ID" value="NZ_QRDV01000008.1"/>
</dbReference>
<proteinExistence type="predicted"/>
<keyword evidence="1" id="KW-0812">Transmembrane</keyword>
<keyword evidence="1" id="KW-1133">Transmembrane helix</keyword>
<accession>A0A3D9GZU5</accession>
<dbReference type="InterPro" id="IPR024399">
    <property type="entry name" value="DUF2628"/>
</dbReference>
<dbReference type="AlphaFoldDB" id="A0A3D9GZU5"/>
<evidence type="ECO:0000313" key="2">
    <source>
        <dbReference type="EMBL" id="RED42769.1"/>
    </source>
</evidence>
<name>A0A3D9GZU5_9FLAO</name>
<dbReference type="EMBL" id="QRDV01000008">
    <property type="protein sequence ID" value="RED42769.1"/>
    <property type="molecule type" value="Genomic_DNA"/>
</dbReference>
<gene>
    <name evidence="2" type="ORF">DFQ10_108176</name>
</gene>
<protein>
    <submittedName>
        <fullName evidence="2">Uncharacterized protein DUF2628</fullName>
    </submittedName>
</protein>
<reference evidence="2 3" key="1">
    <citation type="submission" date="2018-07" db="EMBL/GenBank/DDBJ databases">
        <title>Genomic Encyclopedia of Type Strains, Phase III (KMG-III): the genomes of soil and plant-associated and newly described type strains.</title>
        <authorList>
            <person name="Whitman W."/>
        </authorList>
    </citation>
    <scope>NUCLEOTIDE SEQUENCE [LARGE SCALE GENOMIC DNA]</scope>
    <source>
        <strain evidence="2 3">CECT 7946</strain>
    </source>
</reference>
<dbReference type="Pfam" id="PF10947">
    <property type="entry name" value="DUF2628"/>
    <property type="match status" value="1"/>
</dbReference>
<feature type="transmembrane region" description="Helical" evidence="1">
    <location>
        <begin position="57"/>
        <end position="84"/>
    </location>
</feature>
<dbReference type="Proteomes" id="UP000256980">
    <property type="component" value="Unassembled WGS sequence"/>
</dbReference>
<sequence length="160" mass="18725">MLTEENRIQYENYFQSNSDYYLEQMAKIDSRKKFTFNIAAFFLGIFWMAYRKMYIHIVIVFGIIFAEMLIEEMLLDLGVISYAVYETIDFLSMFIWSFLFATLSNGLYISKTKKEIRKILNENENTKIQNELISKKGGVNSFAPFILLLIIIGLISISSI</sequence>
<evidence type="ECO:0000313" key="3">
    <source>
        <dbReference type="Proteomes" id="UP000256980"/>
    </source>
</evidence>
<feature type="transmembrane region" description="Helical" evidence="1">
    <location>
        <begin position="90"/>
        <end position="109"/>
    </location>
</feature>
<keyword evidence="1" id="KW-0472">Membrane</keyword>
<organism evidence="2 3">
    <name type="scientific">Winogradskyella eximia</name>
    <dbReference type="NCBI Taxonomy" id="262006"/>
    <lineage>
        <taxon>Bacteria</taxon>
        <taxon>Pseudomonadati</taxon>
        <taxon>Bacteroidota</taxon>
        <taxon>Flavobacteriia</taxon>
        <taxon>Flavobacteriales</taxon>
        <taxon>Flavobacteriaceae</taxon>
        <taxon>Winogradskyella</taxon>
    </lineage>
</organism>
<dbReference type="OrthoDB" id="6691119at2"/>
<evidence type="ECO:0000256" key="1">
    <source>
        <dbReference type="SAM" id="Phobius"/>
    </source>
</evidence>
<feature type="transmembrane region" description="Helical" evidence="1">
    <location>
        <begin position="137"/>
        <end position="157"/>
    </location>
</feature>
<comment type="caution">
    <text evidence="2">The sequence shown here is derived from an EMBL/GenBank/DDBJ whole genome shotgun (WGS) entry which is preliminary data.</text>
</comment>
<keyword evidence="3" id="KW-1185">Reference proteome</keyword>